<comment type="catalytic activity">
    <reaction evidence="8 9">
        <text>D-gluconate + ATP = 6-phospho-D-gluconate + ADP + H(+)</text>
        <dbReference type="Rhea" id="RHEA:19433"/>
        <dbReference type="ChEBI" id="CHEBI:15378"/>
        <dbReference type="ChEBI" id="CHEBI:18391"/>
        <dbReference type="ChEBI" id="CHEBI:30616"/>
        <dbReference type="ChEBI" id="CHEBI:58759"/>
        <dbReference type="ChEBI" id="CHEBI:456216"/>
        <dbReference type="EC" id="2.7.1.12"/>
    </reaction>
</comment>
<evidence type="ECO:0000256" key="9">
    <source>
        <dbReference type="RuleBase" id="RU363066"/>
    </source>
</evidence>
<keyword evidence="7 9" id="KW-0067">ATP-binding</keyword>
<dbReference type="PANTHER" id="PTHR43442">
    <property type="entry name" value="GLUCONOKINASE-RELATED"/>
    <property type="match status" value="1"/>
</dbReference>
<dbReference type="PANTHER" id="PTHR43442:SF3">
    <property type="entry name" value="GLUCONOKINASE-RELATED"/>
    <property type="match status" value="1"/>
</dbReference>
<protein>
    <recommendedName>
        <fullName evidence="3 9">Gluconokinase</fullName>
        <ecNumber evidence="3 9">2.7.1.12</ecNumber>
    </recommendedName>
</protein>
<organism evidence="10 11">
    <name type="scientific">Demequina litorisediminis</name>
    <dbReference type="NCBI Taxonomy" id="1849022"/>
    <lineage>
        <taxon>Bacteria</taxon>
        <taxon>Bacillati</taxon>
        <taxon>Actinomycetota</taxon>
        <taxon>Actinomycetes</taxon>
        <taxon>Micrococcales</taxon>
        <taxon>Demequinaceae</taxon>
        <taxon>Demequina</taxon>
    </lineage>
</organism>
<dbReference type="Proteomes" id="UP001157125">
    <property type="component" value="Unassembled WGS sequence"/>
</dbReference>
<evidence type="ECO:0000256" key="5">
    <source>
        <dbReference type="ARBA" id="ARBA00022741"/>
    </source>
</evidence>
<keyword evidence="6 9" id="KW-0418">Kinase</keyword>
<evidence type="ECO:0000256" key="3">
    <source>
        <dbReference type="ARBA" id="ARBA00012054"/>
    </source>
</evidence>
<name>A0ABQ6IIB1_9MICO</name>
<dbReference type="InterPro" id="IPR006001">
    <property type="entry name" value="Therm_gnt_kin"/>
</dbReference>
<keyword evidence="5 9" id="KW-0547">Nucleotide-binding</keyword>
<evidence type="ECO:0000256" key="1">
    <source>
        <dbReference type="ARBA" id="ARBA00004761"/>
    </source>
</evidence>
<accession>A0ABQ6IIB1</accession>
<comment type="pathway">
    <text evidence="1">Carbohydrate acid metabolism.</text>
</comment>
<evidence type="ECO:0000313" key="10">
    <source>
        <dbReference type="EMBL" id="GMA36449.1"/>
    </source>
</evidence>
<evidence type="ECO:0000256" key="6">
    <source>
        <dbReference type="ARBA" id="ARBA00022777"/>
    </source>
</evidence>
<dbReference type="EMBL" id="BSUN01000001">
    <property type="protein sequence ID" value="GMA36449.1"/>
    <property type="molecule type" value="Genomic_DNA"/>
</dbReference>
<evidence type="ECO:0000256" key="8">
    <source>
        <dbReference type="ARBA" id="ARBA00048090"/>
    </source>
</evidence>
<dbReference type="SUPFAM" id="SSF52540">
    <property type="entry name" value="P-loop containing nucleoside triphosphate hydrolases"/>
    <property type="match status" value="1"/>
</dbReference>
<evidence type="ECO:0000256" key="2">
    <source>
        <dbReference type="ARBA" id="ARBA00008420"/>
    </source>
</evidence>
<dbReference type="EC" id="2.7.1.12" evidence="3 9"/>
<comment type="caution">
    <text evidence="10">The sequence shown here is derived from an EMBL/GenBank/DDBJ whole genome shotgun (WGS) entry which is preliminary data.</text>
</comment>
<dbReference type="Pfam" id="PF13671">
    <property type="entry name" value="AAA_33"/>
    <property type="match status" value="1"/>
</dbReference>
<evidence type="ECO:0000256" key="7">
    <source>
        <dbReference type="ARBA" id="ARBA00022840"/>
    </source>
</evidence>
<reference evidence="11" key="1">
    <citation type="journal article" date="2019" name="Int. J. Syst. Evol. Microbiol.">
        <title>The Global Catalogue of Microorganisms (GCM) 10K type strain sequencing project: providing services to taxonomists for standard genome sequencing and annotation.</title>
        <authorList>
            <consortium name="The Broad Institute Genomics Platform"/>
            <consortium name="The Broad Institute Genome Sequencing Center for Infectious Disease"/>
            <person name="Wu L."/>
            <person name="Ma J."/>
        </authorList>
    </citation>
    <scope>NUCLEOTIDE SEQUENCE [LARGE SCALE GENOMIC DNA]</scope>
    <source>
        <strain evidence="11">NBRC 112299</strain>
    </source>
</reference>
<dbReference type="Gene3D" id="3.40.50.300">
    <property type="entry name" value="P-loop containing nucleotide triphosphate hydrolases"/>
    <property type="match status" value="1"/>
</dbReference>
<proteinExistence type="inferred from homology"/>
<dbReference type="NCBIfam" id="TIGR01313">
    <property type="entry name" value="therm_gnt_kin"/>
    <property type="match status" value="1"/>
</dbReference>
<gene>
    <name evidence="10" type="primary">idnK</name>
    <name evidence="10" type="ORF">GCM10025876_26530</name>
</gene>
<evidence type="ECO:0000313" key="11">
    <source>
        <dbReference type="Proteomes" id="UP001157125"/>
    </source>
</evidence>
<comment type="similarity">
    <text evidence="2 9">Belongs to the gluconokinase GntK/GntV family.</text>
</comment>
<keyword evidence="11" id="KW-1185">Reference proteome</keyword>
<dbReference type="CDD" id="cd02021">
    <property type="entry name" value="GntK"/>
    <property type="match status" value="1"/>
</dbReference>
<keyword evidence="4 9" id="KW-0808">Transferase</keyword>
<sequence>MRVVVMGVTGCGKTTVGMRLADALKAEFMDADDLHAADAVAQMAAGVPLTDEDRWPWLARVGEWLEGRDRAVIACSALRRVYRDCIRDIAGEDVVFVHLAAPQSVLEPRVRLRAKRDGHFAGAGLLDSQYATLEALEAEEIGGTVRVENYDPAGAALVARSIVESAGR</sequence>
<evidence type="ECO:0000256" key="4">
    <source>
        <dbReference type="ARBA" id="ARBA00022679"/>
    </source>
</evidence>
<dbReference type="RefSeq" id="WP_284328575.1">
    <property type="nucleotide sequence ID" value="NZ_BSUN01000001.1"/>
</dbReference>
<dbReference type="InterPro" id="IPR027417">
    <property type="entry name" value="P-loop_NTPase"/>
</dbReference>